<dbReference type="EMBL" id="LBXL01000011">
    <property type="protein sequence ID" value="KKR30197.1"/>
    <property type="molecule type" value="Genomic_DNA"/>
</dbReference>
<keyword evidence="1" id="KW-1133">Transmembrane helix</keyword>
<keyword evidence="1" id="KW-0812">Transmembrane</keyword>
<comment type="caution">
    <text evidence="3">The sequence shown here is derived from an EMBL/GenBank/DDBJ whole genome shotgun (WGS) entry which is preliminary data.</text>
</comment>
<proteinExistence type="predicted"/>
<evidence type="ECO:0000313" key="3">
    <source>
        <dbReference type="EMBL" id="KKR30197.1"/>
    </source>
</evidence>
<sequence>MMYGLYENYGGWGPGGMMGWFGGGLMMIVFWVLLVAFIVWIVREVGGKNTHSRPESSALEILKERYAKGEIDKKEFEDKKKDLSN</sequence>
<evidence type="ECO:0000256" key="1">
    <source>
        <dbReference type="SAM" id="Phobius"/>
    </source>
</evidence>
<dbReference type="Proteomes" id="UP000034793">
    <property type="component" value="Unassembled WGS sequence"/>
</dbReference>
<dbReference type="AlphaFoldDB" id="A0A0G0SX88"/>
<dbReference type="Pfam" id="PF09851">
    <property type="entry name" value="SHOCT"/>
    <property type="match status" value="1"/>
</dbReference>
<feature type="domain" description="SHOCT" evidence="2">
    <location>
        <begin position="57"/>
        <end position="83"/>
    </location>
</feature>
<gene>
    <name evidence="3" type="ORF">UT61_C0011G0020</name>
</gene>
<reference evidence="3 4" key="1">
    <citation type="journal article" date="2015" name="Nature">
        <title>rRNA introns, odd ribosomes, and small enigmatic genomes across a large radiation of phyla.</title>
        <authorList>
            <person name="Brown C.T."/>
            <person name="Hug L.A."/>
            <person name="Thomas B.C."/>
            <person name="Sharon I."/>
            <person name="Castelle C.J."/>
            <person name="Singh A."/>
            <person name="Wilkins M.J."/>
            <person name="Williams K.H."/>
            <person name="Banfield J.F."/>
        </authorList>
    </citation>
    <scope>NUCLEOTIDE SEQUENCE [LARGE SCALE GENOMIC DNA]</scope>
</reference>
<dbReference type="InterPro" id="IPR018649">
    <property type="entry name" value="SHOCT"/>
</dbReference>
<protein>
    <submittedName>
        <fullName evidence="3">Membrane protein-like protein</fullName>
    </submittedName>
</protein>
<feature type="transmembrane region" description="Helical" evidence="1">
    <location>
        <begin position="20"/>
        <end position="42"/>
    </location>
</feature>
<accession>A0A0G0SX88</accession>
<dbReference type="PATRIC" id="fig|1618552.3.peg.447"/>
<name>A0A0G0SX88_9BACT</name>
<evidence type="ECO:0000259" key="2">
    <source>
        <dbReference type="Pfam" id="PF09851"/>
    </source>
</evidence>
<evidence type="ECO:0000313" key="4">
    <source>
        <dbReference type="Proteomes" id="UP000034793"/>
    </source>
</evidence>
<keyword evidence="1" id="KW-0472">Membrane</keyword>
<organism evidence="3 4">
    <name type="scientific">Candidatus Woesebacteria bacterium GW2011_GWA1_39_8</name>
    <dbReference type="NCBI Taxonomy" id="1618552"/>
    <lineage>
        <taxon>Bacteria</taxon>
        <taxon>Candidatus Woeseibacteriota</taxon>
    </lineage>
</organism>